<evidence type="ECO:0000313" key="2">
    <source>
        <dbReference type="EMBL" id="EQC32688.1"/>
    </source>
</evidence>
<dbReference type="VEuPathDB" id="FungiDB:SDRG_09662"/>
<dbReference type="GeneID" id="19950389"/>
<organism evidence="2 3">
    <name type="scientific">Saprolegnia diclina (strain VS20)</name>
    <dbReference type="NCBI Taxonomy" id="1156394"/>
    <lineage>
        <taxon>Eukaryota</taxon>
        <taxon>Sar</taxon>
        <taxon>Stramenopiles</taxon>
        <taxon>Oomycota</taxon>
        <taxon>Saprolegniomycetes</taxon>
        <taxon>Saprolegniales</taxon>
        <taxon>Saprolegniaceae</taxon>
        <taxon>Saprolegnia</taxon>
    </lineage>
</organism>
<feature type="compositionally biased region" description="Basic and acidic residues" evidence="1">
    <location>
        <begin position="38"/>
        <end position="50"/>
    </location>
</feature>
<sequence>MPRQMTPTQIEAHRRRYQKYYANKRDQILAKVRERYAENREKEQDRQRDKYLRRKAQKARRTGALSLKFILKDTAAPNRLSVQFLLN</sequence>
<keyword evidence="3" id="KW-1185">Reference proteome</keyword>
<protein>
    <submittedName>
        <fullName evidence="2">Uncharacterized protein</fullName>
    </submittedName>
</protein>
<accession>T0RK67</accession>
<gene>
    <name evidence="2" type="ORF">SDRG_09662</name>
</gene>
<feature type="region of interest" description="Disordered" evidence="1">
    <location>
        <begin position="38"/>
        <end position="59"/>
    </location>
</feature>
<dbReference type="RefSeq" id="XP_008613832.1">
    <property type="nucleotide sequence ID" value="XM_008615610.1"/>
</dbReference>
<dbReference type="EMBL" id="JH767162">
    <property type="protein sequence ID" value="EQC32688.1"/>
    <property type="molecule type" value="Genomic_DNA"/>
</dbReference>
<name>T0RK67_SAPDV</name>
<proteinExistence type="predicted"/>
<reference evidence="2 3" key="1">
    <citation type="submission" date="2012-04" db="EMBL/GenBank/DDBJ databases">
        <title>The Genome Sequence of Saprolegnia declina VS20.</title>
        <authorList>
            <consortium name="The Broad Institute Genome Sequencing Platform"/>
            <person name="Russ C."/>
            <person name="Nusbaum C."/>
            <person name="Tyler B."/>
            <person name="van West P."/>
            <person name="Dieguez-Uribeondo J."/>
            <person name="de Bruijn I."/>
            <person name="Tripathy S."/>
            <person name="Jiang R."/>
            <person name="Young S.K."/>
            <person name="Zeng Q."/>
            <person name="Gargeya S."/>
            <person name="Fitzgerald M."/>
            <person name="Haas B."/>
            <person name="Abouelleil A."/>
            <person name="Alvarado L."/>
            <person name="Arachchi H.M."/>
            <person name="Berlin A."/>
            <person name="Chapman S.B."/>
            <person name="Goldberg J."/>
            <person name="Griggs A."/>
            <person name="Gujja S."/>
            <person name="Hansen M."/>
            <person name="Howarth C."/>
            <person name="Imamovic A."/>
            <person name="Larimer J."/>
            <person name="McCowen C."/>
            <person name="Montmayeur A."/>
            <person name="Murphy C."/>
            <person name="Neiman D."/>
            <person name="Pearson M."/>
            <person name="Priest M."/>
            <person name="Roberts A."/>
            <person name="Saif S."/>
            <person name="Shea T."/>
            <person name="Sisk P."/>
            <person name="Sykes S."/>
            <person name="Wortman J."/>
            <person name="Nusbaum C."/>
            <person name="Birren B."/>
        </authorList>
    </citation>
    <scope>NUCLEOTIDE SEQUENCE [LARGE SCALE GENOMIC DNA]</scope>
    <source>
        <strain evidence="2 3">VS20</strain>
    </source>
</reference>
<evidence type="ECO:0000313" key="3">
    <source>
        <dbReference type="Proteomes" id="UP000030762"/>
    </source>
</evidence>
<dbReference type="AlphaFoldDB" id="T0RK67"/>
<dbReference type="OrthoDB" id="10432720at2759"/>
<dbReference type="Proteomes" id="UP000030762">
    <property type="component" value="Unassembled WGS sequence"/>
</dbReference>
<evidence type="ECO:0000256" key="1">
    <source>
        <dbReference type="SAM" id="MobiDB-lite"/>
    </source>
</evidence>
<dbReference type="InParanoid" id="T0RK67"/>